<keyword evidence="6" id="KW-0653">Protein transport</keyword>
<keyword evidence="5 7" id="KW-0472">Membrane</keyword>
<evidence type="ECO:0000256" key="5">
    <source>
        <dbReference type="ARBA" id="ARBA00023136"/>
    </source>
</evidence>
<evidence type="ECO:0000256" key="7">
    <source>
        <dbReference type="SAM" id="Phobius"/>
    </source>
</evidence>
<feature type="transmembrane region" description="Helical" evidence="7">
    <location>
        <begin position="127"/>
        <end position="147"/>
    </location>
</feature>
<dbReference type="GO" id="GO:0005886">
    <property type="term" value="C:plasma membrane"/>
    <property type="evidence" value="ECO:0007669"/>
    <property type="project" value="UniProtKB-SubCell"/>
</dbReference>
<dbReference type="RefSeq" id="WP_090173733.1">
    <property type="nucleotide sequence ID" value="NZ_FMXR01000010.1"/>
</dbReference>
<evidence type="ECO:0000256" key="6">
    <source>
        <dbReference type="RuleBase" id="RU004057"/>
    </source>
</evidence>
<evidence type="ECO:0000313" key="9">
    <source>
        <dbReference type="EMBL" id="SDB19749.1"/>
    </source>
</evidence>
<name>A0A1G6BGP5_EUBOX</name>
<evidence type="ECO:0000256" key="2">
    <source>
        <dbReference type="ARBA" id="ARBA00022475"/>
    </source>
</evidence>
<reference evidence="9 10" key="1">
    <citation type="submission" date="2016-10" db="EMBL/GenBank/DDBJ databases">
        <authorList>
            <person name="de Groot N.N."/>
        </authorList>
    </citation>
    <scope>NUCLEOTIDE SEQUENCE [LARGE SCALE GENOMIC DNA]</scope>
    <source>
        <strain evidence="9 10">DSM 3217</strain>
    </source>
</reference>
<dbReference type="PANTHER" id="PTHR30625:SF3">
    <property type="entry name" value="TOL-PAL SYSTEM PROTEIN TOLQ"/>
    <property type="match status" value="1"/>
</dbReference>
<sequence length="210" mass="22870">MSSTTISSALRTICSSLQTPVIIILFCILAFTLVLVGTLVAEGFTERIHLKVWMPRLVDEIKNGNVPPAVSIKQSGLLKRQKIALIEVTDHKELTDNMREALAIRLIEEAKGRYDVIVKCSDTIIRLGPVFGLLGTLIPLGPGILALGQGDTYTLSSSLLTAFDTTVLGLICAAIATVVSTIRKRWYANDLSILESLMDCVLEVEKSDDK</sequence>
<evidence type="ECO:0000256" key="3">
    <source>
        <dbReference type="ARBA" id="ARBA00022692"/>
    </source>
</evidence>
<feature type="transmembrane region" description="Helical" evidence="7">
    <location>
        <begin position="159"/>
        <end position="179"/>
    </location>
</feature>
<protein>
    <submittedName>
        <fullName evidence="9">Biopolymer transport protein ExbB/TolQ</fullName>
    </submittedName>
</protein>
<dbReference type="STRING" id="1732.SAMN02910417_01488"/>
<keyword evidence="3 7" id="KW-0812">Transmembrane</keyword>
<comment type="similarity">
    <text evidence="6">Belongs to the exbB/tolQ family.</text>
</comment>
<dbReference type="OrthoDB" id="3178152at2"/>
<evidence type="ECO:0000259" key="8">
    <source>
        <dbReference type="Pfam" id="PF01618"/>
    </source>
</evidence>
<evidence type="ECO:0000256" key="4">
    <source>
        <dbReference type="ARBA" id="ARBA00022989"/>
    </source>
</evidence>
<keyword evidence="4 7" id="KW-1133">Transmembrane helix</keyword>
<comment type="subcellular location">
    <subcellularLocation>
        <location evidence="1">Cell membrane</location>
        <topology evidence="1">Multi-pass membrane protein</topology>
    </subcellularLocation>
    <subcellularLocation>
        <location evidence="6">Membrane</location>
        <topology evidence="6">Multi-pass membrane protein</topology>
    </subcellularLocation>
</comment>
<keyword evidence="6" id="KW-0813">Transport</keyword>
<evidence type="ECO:0000256" key="1">
    <source>
        <dbReference type="ARBA" id="ARBA00004651"/>
    </source>
</evidence>
<dbReference type="InterPro" id="IPR050790">
    <property type="entry name" value="ExbB/TolQ_transport"/>
</dbReference>
<organism evidence="9 10">
    <name type="scientific">Eubacterium oxidoreducens</name>
    <dbReference type="NCBI Taxonomy" id="1732"/>
    <lineage>
        <taxon>Bacteria</taxon>
        <taxon>Bacillati</taxon>
        <taxon>Bacillota</taxon>
        <taxon>Clostridia</taxon>
        <taxon>Eubacteriales</taxon>
        <taxon>Eubacteriaceae</taxon>
        <taxon>Eubacterium</taxon>
    </lineage>
</organism>
<evidence type="ECO:0000313" key="10">
    <source>
        <dbReference type="Proteomes" id="UP000199228"/>
    </source>
</evidence>
<keyword evidence="10" id="KW-1185">Reference proteome</keyword>
<keyword evidence="2" id="KW-1003">Cell membrane</keyword>
<feature type="transmembrane region" description="Helical" evidence="7">
    <location>
        <begin position="20"/>
        <end position="41"/>
    </location>
</feature>
<dbReference type="InterPro" id="IPR002898">
    <property type="entry name" value="MotA_ExbB_proton_chnl"/>
</dbReference>
<accession>A0A1G6BGP5</accession>
<feature type="domain" description="MotA/TolQ/ExbB proton channel" evidence="8">
    <location>
        <begin position="90"/>
        <end position="190"/>
    </location>
</feature>
<dbReference type="Pfam" id="PF01618">
    <property type="entry name" value="MotA_ExbB"/>
    <property type="match status" value="1"/>
</dbReference>
<proteinExistence type="inferred from homology"/>
<gene>
    <name evidence="9" type="ORF">SAMN02910417_01488</name>
</gene>
<dbReference type="Proteomes" id="UP000199228">
    <property type="component" value="Unassembled WGS sequence"/>
</dbReference>
<dbReference type="AlphaFoldDB" id="A0A1G6BGP5"/>
<dbReference type="GO" id="GO:0017038">
    <property type="term" value="P:protein import"/>
    <property type="evidence" value="ECO:0007669"/>
    <property type="project" value="TreeGrafter"/>
</dbReference>
<dbReference type="EMBL" id="FMXR01000010">
    <property type="protein sequence ID" value="SDB19749.1"/>
    <property type="molecule type" value="Genomic_DNA"/>
</dbReference>
<dbReference type="PANTHER" id="PTHR30625">
    <property type="entry name" value="PROTEIN TOLQ"/>
    <property type="match status" value="1"/>
</dbReference>